<reference evidence="1" key="1">
    <citation type="journal article" date="2013" name="J. Plant Res.">
        <title>Effect of fungi and light on seed germination of three Opuntia species from semiarid lands of central Mexico.</title>
        <authorList>
            <person name="Delgado-Sanchez P."/>
            <person name="Jimenez-Bremont J.F."/>
            <person name="Guerrero-Gonzalez Mde L."/>
            <person name="Flores J."/>
        </authorList>
    </citation>
    <scope>NUCLEOTIDE SEQUENCE</scope>
    <source>
        <tissue evidence="1">Cladode</tissue>
    </source>
</reference>
<reference evidence="1" key="2">
    <citation type="submission" date="2020-07" db="EMBL/GenBank/DDBJ databases">
        <authorList>
            <person name="Vera ALvarez R."/>
            <person name="Arias-Moreno D.M."/>
            <person name="Jimenez-Jacinto V."/>
            <person name="Jimenez-Bremont J.F."/>
            <person name="Swaminathan K."/>
            <person name="Moose S.P."/>
            <person name="Guerrero-Gonzalez M.L."/>
            <person name="Marino-Ramirez L."/>
            <person name="Landsman D."/>
            <person name="Rodriguez-Kessler M."/>
            <person name="Delgado-Sanchez P."/>
        </authorList>
    </citation>
    <scope>NUCLEOTIDE SEQUENCE</scope>
    <source>
        <tissue evidence="1">Cladode</tissue>
    </source>
</reference>
<organism evidence="1">
    <name type="scientific">Opuntia streptacantha</name>
    <name type="common">Prickly pear cactus</name>
    <name type="synonym">Opuntia cardona</name>
    <dbReference type="NCBI Taxonomy" id="393608"/>
    <lineage>
        <taxon>Eukaryota</taxon>
        <taxon>Viridiplantae</taxon>
        <taxon>Streptophyta</taxon>
        <taxon>Embryophyta</taxon>
        <taxon>Tracheophyta</taxon>
        <taxon>Spermatophyta</taxon>
        <taxon>Magnoliopsida</taxon>
        <taxon>eudicotyledons</taxon>
        <taxon>Gunneridae</taxon>
        <taxon>Pentapetalae</taxon>
        <taxon>Caryophyllales</taxon>
        <taxon>Cactineae</taxon>
        <taxon>Cactaceae</taxon>
        <taxon>Opuntioideae</taxon>
        <taxon>Opuntia</taxon>
    </lineage>
</organism>
<dbReference type="AlphaFoldDB" id="A0A7C9AP33"/>
<sequence>MYWSNKWRWVLIESKGAKRSLGTMSCFKTTWQKFPVHLCRRSDFEREWLPRSGEPKVMQRTWGGEGLDWRKDSSHRVVSDASAPPMECPVRIIDLLFSSIAVIWD</sequence>
<dbReference type="EMBL" id="GISG01252079">
    <property type="protein sequence ID" value="MBA4671697.1"/>
    <property type="molecule type" value="Transcribed_RNA"/>
</dbReference>
<accession>A0A7C9AP33</accession>
<name>A0A7C9AP33_OPUST</name>
<protein>
    <submittedName>
        <fullName evidence="1">Uncharacterized protein</fullName>
    </submittedName>
</protein>
<proteinExistence type="predicted"/>
<evidence type="ECO:0000313" key="1">
    <source>
        <dbReference type="EMBL" id="MBA4671697.1"/>
    </source>
</evidence>